<dbReference type="Proteomes" id="UP000886595">
    <property type="component" value="Unassembled WGS sequence"/>
</dbReference>
<evidence type="ECO:0000259" key="2">
    <source>
        <dbReference type="Pfam" id="PF14111"/>
    </source>
</evidence>
<feature type="compositionally biased region" description="Basic and acidic residues" evidence="1">
    <location>
        <begin position="513"/>
        <end position="529"/>
    </location>
</feature>
<evidence type="ECO:0000313" key="4">
    <source>
        <dbReference type="EMBL" id="KAG2254415.1"/>
    </source>
</evidence>
<feature type="compositionally biased region" description="Basic and acidic residues" evidence="1">
    <location>
        <begin position="256"/>
        <end position="267"/>
    </location>
</feature>
<feature type="compositionally biased region" description="Basic and acidic residues" evidence="1">
    <location>
        <begin position="342"/>
        <end position="360"/>
    </location>
</feature>
<organism evidence="4 5">
    <name type="scientific">Brassica carinata</name>
    <name type="common">Ethiopian mustard</name>
    <name type="synonym">Abyssinian cabbage</name>
    <dbReference type="NCBI Taxonomy" id="52824"/>
    <lineage>
        <taxon>Eukaryota</taxon>
        <taxon>Viridiplantae</taxon>
        <taxon>Streptophyta</taxon>
        <taxon>Embryophyta</taxon>
        <taxon>Tracheophyta</taxon>
        <taxon>Spermatophyta</taxon>
        <taxon>Magnoliopsida</taxon>
        <taxon>eudicotyledons</taxon>
        <taxon>Gunneridae</taxon>
        <taxon>Pentapetalae</taxon>
        <taxon>rosids</taxon>
        <taxon>malvids</taxon>
        <taxon>Brassicales</taxon>
        <taxon>Brassicaceae</taxon>
        <taxon>Brassiceae</taxon>
        <taxon>Brassica</taxon>
    </lineage>
</organism>
<feature type="compositionally biased region" description="Acidic residues" evidence="1">
    <location>
        <begin position="569"/>
        <end position="578"/>
    </location>
</feature>
<feature type="compositionally biased region" description="Polar residues" evidence="1">
    <location>
        <begin position="383"/>
        <end position="403"/>
    </location>
</feature>
<dbReference type="Pfam" id="PF14392">
    <property type="entry name" value="zf-CCHC_4"/>
    <property type="match status" value="1"/>
</dbReference>
<dbReference type="InterPro" id="IPR025558">
    <property type="entry name" value="DUF4283"/>
</dbReference>
<dbReference type="SUPFAM" id="SSF53098">
    <property type="entry name" value="Ribonuclease H-like"/>
    <property type="match status" value="1"/>
</dbReference>
<feature type="domain" description="Zinc knuckle CX2CX4HX4C" evidence="3">
    <location>
        <begin position="176"/>
        <end position="220"/>
    </location>
</feature>
<dbReference type="InterPro" id="IPR012337">
    <property type="entry name" value="RNaseH-like_sf"/>
</dbReference>
<feature type="compositionally biased region" description="Basic and acidic residues" evidence="1">
    <location>
        <begin position="237"/>
        <end position="246"/>
    </location>
</feature>
<dbReference type="InterPro" id="IPR040256">
    <property type="entry name" value="At4g02000-like"/>
</dbReference>
<dbReference type="InterPro" id="IPR025836">
    <property type="entry name" value="Zn_knuckle_CX2CX4HX4C"/>
</dbReference>
<feature type="region of interest" description="Disordered" evidence="1">
    <location>
        <begin position="436"/>
        <end position="459"/>
    </location>
</feature>
<name>A0A8X7TTT8_BRACI</name>
<protein>
    <recommendedName>
        <fullName evidence="6">DUF4283 domain-containing protein</fullName>
    </recommendedName>
</protein>
<dbReference type="InterPro" id="IPR044730">
    <property type="entry name" value="RNase_H-like_dom_plant"/>
</dbReference>
<dbReference type="OrthoDB" id="1737333at2759"/>
<gene>
    <name evidence="4" type="ORF">Bca52824_084551</name>
</gene>
<proteinExistence type="predicted"/>
<evidence type="ECO:0000313" key="5">
    <source>
        <dbReference type="Proteomes" id="UP000886595"/>
    </source>
</evidence>
<feature type="compositionally biased region" description="Basic and acidic residues" evidence="1">
    <location>
        <begin position="372"/>
        <end position="381"/>
    </location>
</feature>
<feature type="compositionally biased region" description="Basic and acidic residues" evidence="1">
    <location>
        <begin position="600"/>
        <end position="614"/>
    </location>
</feature>
<dbReference type="EMBL" id="JAAMPC010000016">
    <property type="protein sequence ID" value="KAG2254415.1"/>
    <property type="molecule type" value="Genomic_DNA"/>
</dbReference>
<dbReference type="PANTHER" id="PTHR31286">
    <property type="entry name" value="GLYCINE-RICH CELL WALL STRUCTURAL PROTEIN 1.8-LIKE"/>
    <property type="match status" value="1"/>
</dbReference>
<feature type="compositionally biased region" description="Basic and acidic residues" evidence="1">
    <location>
        <begin position="579"/>
        <end position="593"/>
    </location>
</feature>
<dbReference type="AlphaFoldDB" id="A0A8X7TTT8"/>
<feature type="compositionally biased region" description="Polar residues" evidence="1">
    <location>
        <begin position="615"/>
        <end position="638"/>
    </location>
</feature>
<feature type="region of interest" description="Disordered" evidence="1">
    <location>
        <begin position="237"/>
        <end position="405"/>
    </location>
</feature>
<evidence type="ECO:0008006" key="6">
    <source>
        <dbReference type="Google" id="ProtNLM"/>
    </source>
</evidence>
<feature type="domain" description="DUF4283" evidence="2">
    <location>
        <begin position="40"/>
        <end position="122"/>
    </location>
</feature>
<dbReference type="Pfam" id="PF14111">
    <property type="entry name" value="DUF4283"/>
    <property type="match status" value="1"/>
</dbReference>
<dbReference type="CDD" id="cd06222">
    <property type="entry name" value="RNase_H_like"/>
    <property type="match status" value="1"/>
</dbReference>
<reference evidence="4 5" key="1">
    <citation type="submission" date="2020-02" db="EMBL/GenBank/DDBJ databases">
        <authorList>
            <person name="Ma Q."/>
            <person name="Huang Y."/>
            <person name="Song X."/>
            <person name="Pei D."/>
        </authorList>
    </citation>
    <scope>NUCLEOTIDE SEQUENCE [LARGE SCALE GENOMIC DNA]</scope>
    <source>
        <strain evidence="4">Sxm20200214</strain>
        <tissue evidence="4">Leaf</tissue>
    </source>
</reference>
<keyword evidence="5" id="KW-1185">Reference proteome</keyword>
<evidence type="ECO:0000259" key="3">
    <source>
        <dbReference type="Pfam" id="PF14392"/>
    </source>
</evidence>
<comment type="caution">
    <text evidence="4">The sequence shown here is derived from an EMBL/GenBank/DDBJ whole genome shotgun (WGS) entry which is preliminary data.</text>
</comment>
<evidence type="ECO:0000256" key="1">
    <source>
        <dbReference type="SAM" id="MobiDB-lite"/>
    </source>
</evidence>
<feature type="compositionally biased region" description="Acidic residues" evidence="1">
    <location>
        <begin position="536"/>
        <end position="549"/>
    </location>
</feature>
<accession>A0A8X7TTT8</accession>
<dbReference type="PANTHER" id="PTHR31286:SF182">
    <property type="entry name" value="ZINC KNUCKLE CX2CX4HX4C DOMAIN-CONTAINING PROTEIN"/>
    <property type="match status" value="1"/>
</dbReference>
<sequence length="1031" mass="117849">MSRRYGDRDRIENSRGFRRRQAKDDDIIPIPEFDYSDLIEKYKLTLVGRMFHVDGRSVDALIKHMPKRHIWDVEGKVKGTNLGNNKFQFDFENEQDLQKVLQRRPCHFNKWSFSLERWIPTIQEDFPNSMLFWVVISGVPIHYKKDETFRNIGKALREVDLVDVERGRVRVSVNADEPLKFECKAGFKNGDVIKVSLRYEDLHRHCFTCKRISHEEGTCPELTEELREKNRLARIDEKEMEERATREAFSVPSRYGAERRRAADRRSPPALRYGGEESSDSRGYYRRAPNYKNEVASRKDLREKITENRDSRDRNVWNRLDNPSESNYPRDRVRFHPYQPRRTIDYTAKDARGFNRDRSGSRTNSAIPNWIPKDRDSRIHPTEAQSYNRTSNRRGSPDSQRTVTADYEVQREKRYSRDLGRLSPRRINMEWRPVRERQGEEVKKTSEVSEKGEGETEEERRRILKGKAIAIVPSPDKTEKKRYLLNRETLEIREQGIDAARSKIQRSPPPVIEKNRVEESPERVLEKANESGASGEDIETIPSDEDDEAFEKLVDHYSEPAPEGPAGDNDIDMDDVDDLRDAELEWNNKDSKGKVGVQEDAEKSRNKGNADESGGRSTAANQLEQQTRQRVMKSNTSGLEPVGVNSDKALAGVRKKKGPRSPDVKGTTASKKLAMLGRASPKSKATRQLKLTPRLSTQFPQHEVYPSALKGGKPSVPGLVVSQKPPTRAVLNNELLRTIGTGADTKIWEDPWIPGDPARAAKPLGTEQDMDLRVHHLIDFDTSSWNEVTLSELIAPEDVPKILAIKTSRLGREDGYQWKHTKSGEYTVRSGYELVNQRRRNSTAQGILEPSTTGLKKAASNWRVAQLIPIVGEETSEENQNALRTTVRQEVEDEARLRCQVDASWTRDGEKTGLGLAIMEGDKKRAVGLKQLQSASSALHAEAESLLWAMKVTQQQGYKTMTEDWPSMAMEVEEILINARNFDCCSFFYLPRGKNTRADCLAKAARTRPEPVDCFCIDTPVWLAHVASLLD</sequence>
<feature type="compositionally biased region" description="Basic and acidic residues" evidence="1">
    <location>
        <begin position="295"/>
        <end position="316"/>
    </location>
</feature>
<feature type="region of interest" description="Disordered" evidence="1">
    <location>
        <begin position="499"/>
        <end position="669"/>
    </location>
</feature>